<evidence type="ECO:0000256" key="2">
    <source>
        <dbReference type="SAM" id="Phobius"/>
    </source>
</evidence>
<feature type="transmembrane region" description="Helical" evidence="2">
    <location>
        <begin position="91"/>
        <end position="115"/>
    </location>
</feature>
<dbReference type="InterPro" id="IPR051843">
    <property type="entry name" value="CPA1_transporter"/>
</dbReference>
<organism evidence="3 4">
    <name type="scientific">Dracunculus medinensis</name>
    <name type="common">Guinea worm</name>
    <dbReference type="NCBI Taxonomy" id="318479"/>
    <lineage>
        <taxon>Eukaryota</taxon>
        <taxon>Metazoa</taxon>
        <taxon>Ecdysozoa</taxon>
        <taxon>Nematoda</taxon>
        <taxon>Chromadorea</taxon>
        <taxon>Rhabditida</taxon>
        <taxon>Spirurina</taxon>
        <taxon>Dracunculoidea</taxon>
        <taxon>Dracunculidae</taxon>
        <taxon>Dracunculus</taxon>
    </lineage>
</organism>
<accession>A0A3P7PRA6</accession>
<feature type="transmembrane region" description="Helical" evidence="2">
    <location>
        <begin position="152"/>
        <end position="174"/>
    </location>
</feature>
<keyword evidence="2" id="KW-0472">Membrane</keyword>
<dbReference type="OrthoDB" id="423807at2759"/>
<keyword evidence="4" id="KW-1185">Reference proteome</keyword>
<proteinExistence type="inferred from homology"/>
<dbReference type="GO" id="GO:0098662">
    <property type="term" value="P:inorganic cation transmembrane transport"/>
    <property type="evidence" value="ECO:0007669"/>
    <property type="project" value="TreeGrafter"/>
</dbReference>
<gene>
    <name evidence="3" type="ORF">DME_LOCUS6768</name>
</gene>
<feature type="transmembrane region" description="Helical" evidence="2">
    <location>
        <begin position="121"/>
        <end position="140"/>
    </location>
</feature>
<dbReference type="STRING" id="318479.A0A3P7PRA6"/>
<name>A0A3P7PRA6_DRAME</name>
<dbReference type="PANTHER" id="PTHR31102">
    <property type="match status" value="1"/>
</dbReference>
<reference evidence="3 4" key="1">
    <citation type="submission" date="2018-11" db="EMBL/GenBank/DDBJ databases">
        <authorList>
            <consortium name="Pathogen Informatics"/>
        </authorList>
    </citation>
    <scope>NUCLEOTIDE SEQUENCE [LARGE SCALE GENOMIC DNA]</scope>
</reference>
<evidence type="ECO:0000313" key="3">
    <source>
        <dbReference type="EMBL" id="VDN56795.1"/>
    </source>
</evidence>
<dbReference type="EMBL" id="UYYG01001157">
    <property type="protein sequence ID" value="VDN56795.1"/>
    <property type="molecule type" value="Genomic_DNA"/>
</dbReference>
<dbReference type="Proteomes" id="UP000274756">
    <property type="component" value="Unassembled WGS sequence"/>
</dbReference>
<protein>
    <recommendedName>
        <fullName evidence="5">Na_H_Exchanger domain-containing protein</fullName>
    </recommendedName>
</protein>
<evidence type="ECO:0000256" key="1">
    <source>
        <dbReference type="ARBA" id="ARBA00007367"/>
    </source>
</evidence>
<dbReference type="AlphaFoldDB" id="A0A3P7PRA6"/>
<comment type="similarity">
    <text evidence="1">Belongs to the monovalent cation:proton antiporter 1 (CPA1) transporter (TC 2.A.36) family.</text>
</comment>
<keyword evidence="2" id="KW-1133">Transmembrane helix</keyword>
<keyword evidence="2" id="KW-0812">Transmembrane</keyword>
<feature type="transmembrane region" description="Helical" evidence="2">
    <location>
        <begin position="52"/>
        <end position="79"/>
    </location>
</feature>
<sequence length="203" mass="22137">MCGIFYRNMPVFSEFLLINHSMHHFLAKSAFTIILIRGGISLDFNALKKQKAIISLSLSASTLAATSPAVTIPTMISLIKKGYGSDSGVPTVVLASAAIDNLICLTLTNIFLSIAFTSSEILKIVVTGLFLGSSVGYFMWFFPMKIVRHLHFIRTIMLLFSCLAFIFCGEAIGWNSSGVIATIASSIIAPIRWKHDNVNLVIS</sequence>
<evidence type="ECO:0008006" key="5">
    <source>
        <dbReference type="Google" id="ProtNLM"/>
    </source>
</evidence>
<dbReference type="PANTHER" id="PTHR31102:SF1">
    <property type="entry name" value="CATION_H+ EXCHANGER DOMAIN-CONTAINING PROTEIN"/>
    <property type="match status" value="1"/>
</dbReference>
<evidence type="ECO:0000313" key="4">
    <source>
        <dbReference type="Proteomes" id="UP000274756"/>
    </source>
</evidence>